<keyword evidence="1" id="KW-0812">Transmembrane</keyword>
<feature type="transmembrane region" description="Helical" evidence="1">
    <location>
        <begin position="86"/>
        <end position="106"/>
    </location>
</feature>
<keyword evidence="1" id="KW-1133">Transmembrane helix</keyword>
<name>A0A6F8XR70_9ACTN</name>
<keyword evidence="3" id="KW-1185">Reference proteome</keyword>
<organism evidence="2 3">
    <name type="scientific">Phytohabitans flavus</name>
    <dbReference type="NCBI Taxonomy" id="1076124"/>
    <lineage>
        <taxon>Bacteria</taxon>
        <taxon>Bacillati</taxon>
        <taxon>Actinomycetota</taxon>
        <taxon>Actinomycetes</taxon>
        <taxon>Micromonosporales</taxon>
        <taxon>Micromonosporaceae</taxon>
    </lineage>
</organism>
<dbReference type="RefSeq" id="WP_173036336.1">
    <property type="nucleotide sequence ID" value="NZ_AP022870.1"/>
</dbReference>
<reference evidence="2 3" key="1">
    <citation type="submission" date="2020-03" db="EMBL/GenBank/DDBJ databases">
        <title>Whole genome shotgun sequence of Phytohabitans flavus NBRC 107702.</title>
        <authorList>
            <person name="Komaki H."/>
            <person name="Tamura T."/>
        </authorList>
    </citation>
    <scope>NUCLEOTIDE SEQUENCE [LARGE SCALE GENOMIC DNA]</scope>
    <source>
        <strain evidence="2 3">NBRC 107702</strain>
    </source>
</reference>
<feature type="transmembrane region" description="Helical" evidence="1">
    <location>
        <begin position="164"/>
        <end position="183"/>
    </location>
</feature>
<reference evidence="2 3" key="2">
    <citation type="submission" date="2020-03" db="EMBL/GenBank/DDBJ databases">
        <authorList>
            <person name="Ichikawa N."/>
            <person name="Kimura A."/>
            <person name="Kitahashi Y."/>
            <person name="Uohara A."/>
        </authorList>
    </citation>
    <scope>NUCLEOTIDE SEQUENCE [LARGE SCALE GENOMIC DNA]</scope>
    <source>
        <strain evidence="2 3">NBRC 107702</strain>
    </source>
</reference>
<evidence type="ECO:0000313" key="3">
    <source>
        <dbReference type="Proteomes" id="UP000502508"/>
    </source>
</evidence>
<evidence type="ECO:0000256" key="1">
    <source>
        <dbReference type="SAM" id="Phobius"/>
    </source>
</evidence>
<evidence type="ECO:0008006" key="4">
    <source>
        <dbReference type="Google" id="ProtNLM"/>
    </source>
</evidence>
<dbReference type="InterPro" id="IPR021354">
    <property type="entry name" value="DUF2975"/>
</dbReference>
<sequence length="197" mass="21121">MAIKVYAARLDWLGLLFLGLVGGLIFTSVATLFQVTVSPSAAFTVWVPLDQAGSLTGPNRLPEGVSVQPSAQVRALVEEPTATQSLLHMATSLPTKCVVIAMLFLLVRIVREARRGDPFTAGNVRLLRRLGVTLLAGGIAADLIEELAYRALVAPIIDGPVGGFIWSGWWLSGIAFLAIAEVFKRGVRMRVELDGVI</sequence>
<dbReference type="KEGG" id="pfla:Pflav_026510"/>
<evidence type="ECO:0000313" key="2">
    <source>
        <dbReference type="EMBL" id="BCB76241.1"/>
    </source>
</evidence>
<dbReference type="EMBL" id="AP022870">
    <property type="protein sequence ID" value="BCB76241.1"/>
    <property type="molecule type" value="Genomic_DNA"/>
</dbReference>
<accession>A0A6F8XR70</accession>
<dbReference type="Proteomes" id="UP000502508">
    <property type="component" value="Chromosome"/>
</dbReference>
<keyword evidence="1" id="KW-0472">Membrane</keyword>
<dbReference type="AlphaFoldDB" id="A0A6F8XR70"/>
<protein>
    <recommendedName>
        <fullName evidence="4">DUF2975 domain-containing protein</fullName>
    </recommendedName>
</protein>
<feature type="transmembrane region" description="Helical" evidence="1">
    <location>
        <begin position="126"/>
        <end position="144"/>
    </location>
</feature>
<gene>
    <name evidence="2" type="ORF">Pflav_026510</name>
</gene>
<proteinExistence type="predicted"/>
<feature type="transmembrane region" description="Helical" evidence="1">
    <location>
        <begin position="12"/>
        <end position="33"/>
    </location>
</feature>
<dbReference type="Pfam" id="PF11188">
    <property type="entry name" value="DUF2975"/>
    <property type="match status" value="1"/>
</dbReference>